<organism evidence="2 3">
    <name type="scientific">Zea mays</name>
    <name type="common">Maize</name>
    <dbReference type="NCBI Taxonomy" id="4577"/>
    <lineage>
        <taxon>Eukaryota</taxon>
        <taxon>Viridiplantae</taxon>
        <taxon>Streptophyta</taxon>
        <taxon>Embryophyta</taxon>
        <taxon>Tracheophyta</taxon>
        <taxon>Spermatophyta</taxon>
        <taxon>Magnoliopsida</taxon>
        <taxon>Liliopsida</taxon>
        <taxon>Poales</taxon>
        <taxon>Poaceae</taxon>
        <taxon>PACMAD clade</taxon>
        <taxon>Panicoideae</taxon>
        <taxon>Andropogonodae</taxon>
        <taxon>Andropogoneae</taxon>
        <taxon>Tripsacinae</taxon>
        <taxon>Zea</taxon>
    </lineage>
</organism>
<accession>A0A804LXN2</accession>
<reference evidence="3" key="1">
    <citation type="submission" date="2015-12" db="EMBL/GenBank/DDBJ databases">
        <title>Update maize B73 reference genome by single molecule sequencing technologies.</title>
        <authorList>
            <consortium name="Maize Genome Sequencing Project"/>
            <person name="Ware D."/>
        </authorList>
    </citation>
    <scope>NUCLEOTIDE SEQUENCE [LARGE SCALE GENOMIC DNA]</scope>
    <source>
        <strain evidence="3">cv. B73</strain>
    </source>
</reference>
<dbReference type="Proteomes" id="UP000007305">
    <property type="component" value="Chromosome 1"/>
</dbReference>
<evidence type="ECO:0000313" key="3">
    <source>
        <dbReference type="Proteomes" id="UP000007305"/>
    </source>
</evidence>
<dbReference type="AlphaFoldDB" id="A0A804LXN2"/>
<name>A0A804LXN2_MAIZE</name>
<dbReference type="EnsemblPlants" id="Zm00001eb043860_T001">
    <property type="protein sequence ID" value="Zm00001eb043860_P001"/>
    <property type="gene ID" value="Zm00001eb043860"/>
</dbReference>
<dbReference type="InParanoid" id="A0A804LXN2"/>
<feature type="compositionally biased region" description="Basic residues" evidence="1">
    <location>
        <begin position="31"/>
        <end position="48"/>
    </location>
</feature>
<dbReference type="Gramene" id="Zm00001eb043860_T001">
    <property type="protein sequence ID" value="Zm00001eb043860_P001"/>
    <property type="gene ID" value="Zm00001eb043860"/>
</dbReference>
<sequence>MAEGFLLRRLPITAWPRQRQQRVASKSPSLPRHRPKPRPKPTQTFHRRRFGSCLKTMPANNSLSNRLPHRLLLWLRLSRTDGILGAKDQRTVTSKARPRLLLQGDVQSLLRYIEAMCSGCQISCR</sequence>
<feature type="region of interest" description="Disordered" evidence="1">
    <location>
        <begin position="17"/>
        <end position="48"/>
    </location>
</feature>
<protein>
    <submittedName>
        <fullName evidence="2">Uncharacterized protein</fullName>
    </submittedName>
</protein>
<proteinExistence type="predicted"/>
<reference evidence="2" key="2">
    <citation type="submission" date="2019-07" db="EMBL/GenBank/DDBJ databases">
        <authorList>
            <person name="Seetharam A."/>
            <person name="Woodhouse M."/>
            <person name="Cannon E."/>
        </authorList>
    </citation>
    <scope>NUCLEOTIDE SEQUENCE [LARGE SCALE GENOMIC DNA]</scope>
    <source>
        <strain evidence="2">cv. B73</strain>
    </source>
</reference>
<reference evidence="2" key="3">
    <citation type="submission" date="2021-05" db="UniProtKB">
        <authorList>
            <consortium name="EnsemblPlants"/>
        </authorList>
    </citation>
    <scope>IDENTIFICATION</scope>
    <source>
        <strain evidence="2">cv. B73</strain>
    </source>
</reference>
<evidence type="ECO:0000313" key="2">
    <source>
        <dbReference type="EnsemblPlants" id="Zm00001eb043860_P001"/>
    </source>
</evidence>
<evidence type="ECO:0000256" key="1">
    <source>
        <dbReference type="SAM" id="MobiDB-lite"/>
    </source>
</evidence>
<keyword evidence="3" id="KW-1185">Reference proteome</keyword>